<evidence type="ECO:0000313" key="3">
    <source>
        <dbReference type="WBParaSite" id="Csp11.Scaffold630.g22108.t2"/>
    </source>
</evidence>
<feature type="region of interest" description="Disordered" evidence="1">
    <location>
        <begin position="44"/>
        <end position="124"/>
    </location>
</feature>
<dbReference type="Proteomes" id="UP000095282">
    <property type="component" value="Unplaced"/>
</dbReference>
<accession>A0A1I7V3T2</accession>
<feature type="compositionally biased region" description="Basic and acidic residues" evidence="1">
    <location>
        <begin position="109"/>
        <end position="124"/>
    </location>
</feature>
<evidence type="ECO:0000313" key="2">
    <source>
        <dbReference type="Proteomes" id="UP000095282"/>
    </source>
</evidence>
<proteinExistence type="predicted"/>
<name>A0A1I7V3T2_9PELO</name>
<feature type="compositionally biased region" description="Acidic residues" evidence="1">
    <location>
        <begin position="51"/>
        <end position="108"/>
    </location>
</feature>
<dbReference type="WBParaSite" id="Csp11.Scaffold630.g22108.t2">
    <property type="protein sequence ID" value="Csp11.Scaffold630.g22108.t2"/>
    <property type="gene ID" value="Csp11.Scaffold630.g22108"/>
</dbReference>
<evidence type="ECO:0000256" key="1">
    <source>
        <dbReference type="SAM" id="MobiDB-lite"/>
    </source>
</evidence>
<dbReference type="AlphaFoldDB" id="A0A1I7V3T2"/>
<organism evidence="2 3">
    <name type="scientific">Caenorhabditis tropicalis</name>
    <dbReference type="NCBI Taxonomy" id="1561998"/>
    <lineage>
        <taxon>Eukaryota</taxon>
        <taxon>Metazoa</taxon>
        <taxon>Ecdysozoa</taxon>
        <taxon>Nematoda</taxon>
        <taxon>Chromadorea</taxon>
        <taxon>Rhabditida</taxon>
        <taxon>Rhabditina</taxon>
        <taxon>Rhabditomorpha</taxon>
        <taxon>Rhabditoidea</taxon>
        <taxon>Rhabditidae</taxon>
        <taxon>Peloderinae</taxon>
        <taxon>Caenorhabditis</taxon>
    </lineage>
</organism>
<protein>
    <submittedName>
        <fullName evidence="3">Uncharacterized protein</fullName>
    </submittedName>
</protein>
<keyword evidence="2" id="KW-1185">Reference proteome</keyword>
<reference evidence="3" key="1">
    <citation type="submission" date="2016-11" db="UniProtKB">
        <authorList>
            <consortium name="WormBaseParasite"/>
        </authorList>
    </citation>
    <scope>IDENTIFICATION</scope>
</reference>
<sequence>MPRRILGELNPHSNQDMERVRDIFIRDGGRLPPDDRRRLIDYLAENRGASDNEETEEEEEELEEDEEMAEEMDVMAAAEGDEDEESFEDEEEEEDEAMDDVEAEDAEAVENRAVNRDNAREWRA</sequence>